<keyword evidence="2" id="KW-1185">Reference proteome</keyword>
<sequence length="241" mass="24966">MPKSLKSRSWLIVEPSAEPAAVQSAGADRILLDLTGSSVSWQAVSEFSKAWSDMEPDQPLSFLLPPFLSGRTETAAGNAVRAGAVSVFLSGARSGAEVQRLDVILRVEEIRGGDAPGGTAIVALANAAGMLAAASFERCSRRLRGIGWEAQGGPLSDTARLARATIRLAASAAGVVALDAVSPTGDDAAFRSECLAARENGFAGKLSRQSRQIPIINHVFADQASAPVGRTISKTSEPPSA</sequence>
<dbReference type="AlphaFoldDB" id="A0A1X7GGW6"/>
<dbReference type="SUPFAM" id="SSF51621">
    <property type="entry name" value="Phosphoenolpyruvate/pyruvate domain"/>
    <property type="match status" value="1"/>
</dbReference>
<dbReference type="EMBL" id="FXAF01000011">
    <property type="protein sequence ID" value="SMF69529.1"/>
    <property type="molecule type" value="Genomic_DNA"/>
</dbReference>
<dbReference type="GO" id="GO:0016829">
    <property type="term" value="F:lyase activity"/>
    <property type="evidence" value="ECO:0007669"/>
    <property type="project" value="UniProtKB-KW"/>
</dbReference>
<organism evidence="1 2">
    <name type="scientific">Xaviernesmea oryzae</name>
    <dbReference type="NCBI Taxonomy" id="464029"/>
    <lineage>
        <taxon>Bacteria</taxon>
        <taxon>Pseudomonadati</taxon>
        <taxon>Pseudomonadota</taxon>
        <taxon>Alphaproteobacteria</taxon>
        <taxon>Hyphomicrobiales</taxon>
        <taxon>Rhizobiaceae</taxon>
        <taxon>Rhizobium/Agrobacterium group</taxon>
        <taxon>Xaviernesmea</taxon>
    </lineage>
</organism>
<evidence type="ECO:0000313" key="2">
    <source>
        <dbReference type="Proteomes" id="UP000192903"/>
    </source>
</evidence>
<proteinExistence type="predicted"/>
<name>A0A1X7GGW6_9HYPH</name>
<dbReference type="Gene3D" id="3.20.20.60">
    <property type="entry name" value="Phosphoenolpyruvate-binding domains"/>
    <property type="match status" value="1"/>
</dbReference>
<dbReference type="OrthoDB" id="8364267at2"/>
<reference evidence="2" key="1">
    <citation type="submission" date="2017-04" db="EMBL/GenBank/DDBJ databases">
        <authorList>
            <person name="Varghese N."/>
            <person name="Submissions S."/>
        </authorList>
    </citation>
    <scope>NUCLEOTIDE SEQUENCE [LARGE SCALE GENOMIC DNA]</scope>
    <source>
        <strain evidence="2">B4P</strain>
    </source>
</reference>
<dbReference type="InterPro" id="IPR015813">
    <property type="entry name" value="Pyrv/PenolPyrv_kinase-like_dom"/>
</dbReference>
<dbReference type="STRING" id="464029.SAMN02982989_3817"/>
<keyword evidence="1" id="KW-0456">Lyase</keyword>
<dbReference type="RefSeq" id="WP_085424458.1">
    <property type="nucleotide sequence ID" value="NZ_FXAF01000011.1"/>
</dbReference>
<dbReference type="InterPro" id="IPR040442">
    <property type="entry name" value="Pyrv_kinase-like_dom_sf"/>
</dbReference>
<protein>
    <submittedName>
        <fullName evidence="1">Citrate lyase subunit beta / citryl-CoA lyase</fullName>
    </submittedName>
</protein>
<accession>A0A1X7GGW6</accession>
<evidence type="ECO:0000313" key="1">
    <source>
        <dbReference type="EMBL" id="SMF69529.1"/>
    </source>
</evidence>
<gene>
    <name evidence="1" type="ORF">SAMN02982989_3817</name>
</gene>
<dbReference type="Proteomes" id="UP000192903">
    <property type="component" value="Unassembled WGS sequence"/>
</dbReference>